<dbReference type="EMBL" id="PETL01000340">
    <property type="protein sequence ID" value="PIV63500.1"/>
    <property type="molecule type" value="Genomic_DNA"/>
</dbReference>
<dbReference type="Pfam" id="PF04773">
    <property type="entry name" value="FecR"/>
    <property type="match status" value="1"/>
</dbReference>
<reference evidence="3" key="1">
    <citation type="submission" date="2017-09" db="EMBL/GenBank/DDBJ databases">
        <title>Depth-based differentiation of microbial function through sediment-hosted aquifers and enrichment of novel symbionts in the deep terrestrial subsurface.</title>
        <authorList>
            <person name="Probst A.J."/>
            <person name="Ladd B."/>
            <person name="Jarett J.K."/>
            <person name="Geller-Mcgrath D.E."/>
            <person name="Sieber C.M.K."/>
            <person name="Emerson J.B."/>
            <person name="Anantharaman K."/>
            <person name="Thomas B.C."/>
            <person name="Malmstrom R."/>
            <person name="Stieglmeier M."/>
            <person name="Klingl A."/>
            <person name="Woyke T."/>
            <person name="Ryan C.M."/>
            <person name="Banfield J.F."/>
        </authorList>
    </citation>
    <scope>NUCLEOTIDE SEQUENCE [LARGE SCALE GENOMIC DNA]</scope>
</reference>
<accession>A0A2M7E6Y3</accession>
<proteinExistence type="predicted"/>
<sequence>MSKKCRVWFFSILFLMGLVGIGKAEEKQIATLSAYLGEVLLQKAGETTWQRAEEGTFLFEEDKIQTKEDSSAEIIFDYENVIELSQNSLLEIKSLKIKEDDSKESLLKLEIGRVLAEVGEIPASSKFEIHTPTAVAGVRGTEFLVEEKDGESSVAVFKGKVGVRGIAKEGLMANEVLIPANYQTSVLRHRNPQIPYGLSKKMFLWKKNFAYLEKRRNQSRTWWQGLNPSERNKLRENINKYKKLPFKRQQEIKKKIEELGWKKKLVQSNNWQPKPVYQPPQRYPKIKR</sequence>
<feature type="domain" description="FecR protein" evidence="1">
    <location>
        <begin position="62"/>
        <end position="161"/>
    </location>
</feature>
<gene>
    <name evidence="2" type="ORF">COS11_07110</name>
</gene>
<evidence type="ECO:0000313" key="3">
    <source>
        <dbReference type="Proteomes" id="UP000228886"/>
    </source>
</evidence>
<dbReference type="InterPro" id="IPR006860">
    <property type="entry name" value="FecR"/>
</dbReference>
<dbReference type="PANTHER" id="PTHR38731:SF1">
    <property type="entry name" value="FECR PROTEIN DOMAIN-CONTAINING PROTEIN"/>
    <property type="match status" value="1"/>
</dbReference>
<evidence type="ECO:0000259" key="1">
    <source>
        <dbReference type="Pfam" id="PF04773"/>
    </source>
</evidence>
<name>A0A2M7E6Y3_9BACT</name>
<organism evidence="2 3">
    <name type="scientific">bacterium (Candidatus Ratteibacteria) CG01_land_8_20_14_3_00_40_19</name>
    <dbReference type="NCBI Taxonomy" id="2014290"/>
    <lineage>
        <taxon>Bacteria</taxon>
        <taxon>Candidatus Ratteibacteria</taxon>
    </lineage>
</organism>
<dbReference type="AlphaFoldDB" id="A0A2M7E6Y3"/>
<dbReference type="Gene3D" id="2.60.120.1440">
    <property type="match status" value="1"/>
</dbReference>
<evidence type="ECO:0000313" key="2">
    <source>
        <dbReference type="EMBL" id="PIV63500.1"/>
    </source>
</evidence>
<dbReference type="PANTHER" id="PTHR38731">
    <property type="entry name" value="LIPL45-RELATED LIPOPROTEIN-RELATED"/>
    <property type="match status" value="1"/>
</dbReference>
<comment type="caution">
    <text evidence="2">The sequence shown here is derived from an EMBL/GenBank/DDBJ whole genome shotgun (WGS) entry which is preliminary data.</text>
</comment>
<dbReference type="Proteomes" id="UP000228886">
    <property type="component" value="Unassembled WGS sequence"/>
</dbReference>
<protein>
    <recommendedName>
        <fullName evidence="1">FecR protein domain-containing protein</fullName>
    </recommendedName>
</protein>